<reference evidence="2 4" key="2">
    <citation type="submission" date="2023-04" db="EMBL/GenBank/DDBJ databases">
        <title>Bacteria Genome Submission.</title>
        <authorList>
            <person name="Isaac P."/>
        </authorList>
    </citation>
    <scope>NUCLEOTIDE SEQUENCE [LARGE SCALE GENOMIC DNA]</scope>
    <source>
        <strain evidence="2 4">SampleS7P1</strain>
    </source>
</reference>
<keyword evidence="4" id="KW-1185">Reference proteome</keyword>
<name>A0AA44DKB9_PARBF</name>
<dbReference type="EMBL" id="JABAFD010000003">
    <property type="protein sequence ID" value="NME09319.1"/>
    <property type="molecule type" value="Genomic_DNA"/>
</dbReference>
<dbReference type="EMBL" id="CP124685">
    <property type="protein sequence ID" value="WGX77074.1"/>
    <property type="molecule type" value="Genomic_DNA"/>
</dbReference>
<dbReference type="AlphaFoldDB" id="A0AA44DKB9"/>
<dbReference type="RefSeq" id="WP_160165091.1">
    <property type="nucleotide sequence ID" value="NZ_CAJMJR010000009.1"/>
</dbReference>
<protein>
    <submittedName>
        <fullName evidence="1">Uncharacterized protein</fullName>
    </submittedName>
</protein>
<reference evidence="1 3" key="1">
    <citation type="submission" date="2020-04" db="EMBL/GenBank/DDBJ databases">
        <authorList>
            <person name="Hitch T.C.A."/>
            <person name="Wylensek D."/>
            <person name="Clavel T."/>
        </authorList>
    </citation>
    <scope>NUCLEOTIDE SEQUENCE [LARGE SCALE GENOMIC DNA]</scope>
    <source>
        <strain evidence="1 3">Med78_4-601-WT-2</strain>
    </source>
</reference>
<dbReference type="Proteomes" id="UP000573963">
    <property type="component" value="Unassembled WGS sequence"/>
</dbReference>
<gene>
    <name evidence="1" type="ORF">HF875_07280</name>
    <name evidence="2" type="ORF">QJS64_08870</name>
</gene>
<organism evidence="1 3">
    <name type="scientific">Paraclostridium bifermentans</name>
    <name type="common">Clostridium bifermentans</name>
    <dbReference type="NCBI Taxonomy" id="1490"/>
    <lineage>
        <taxon>Bacteria</taxon>
        <taxon>Bacillati</taxon>
        <taxon>Bacillota</taxon>
        <taxon>Clostridia</taxon>
        <taxon>Peptostreptococcales</taxon>
        <taxon>Peptostreptococcaceae</taxon>
        <taxon>Paraclostridium</taxon>
    </lineage>
</organism>
<sequence>MDLESRLCMRTDGIEFEEDSDWLYFYYKIENKTVSKSNMLFTCILTM</sequence>
<evidence type="ECO:0000313" key="4">
    <source>
        <dbReference type="Proteomes" id="UP001239169"/>
    </source>
</evidence>
<proteinExistence type="predicted"/>
<accession>A0AA44DKB9</accession>
<evidence type="ECO:0000313" key="1">
    <source>
        <dbReference type="EMBL" id="NME09319.1"/>
    </source>
</evidence>
<dbReference type="Proteomes" id="UP001239169">
    <property type="component" value="Chromosome"/>
</dbReference>
<evidence type="ECO:0000313" key="2">
    <source>
        <dbReference type="EMBL" id="WGX77074.1"/>
    </source>
</evidence>
<dbReference type="GeneID" id="67472020"/>
<evidence type="ECO:0000313" key="3">
    <source>
        <dbReference type="Proteomes" id="UP000573963"/>
    </source>
</evidence>